<evidence type="ECO:0000313" key="3">
    <source>
        <dbReference type="Proteomes" id="UP001431010"/>
    </source>
</evidence>
<gene>
    <name evidence="2" type="ORF">LQG66_22935</name>
</gene>
<evidence type="ECO:0000256" key="1">
    <source>
        <dbReference type="SAM" id="Coils"/>
    </source>
</evidence>
<organism evidence="2 3">
    <name type="scientific">Bradyrhizobium ontarionense</name>
    <dbReference type="NCBI Taxonomy" id="2898149"/>
    <lineage>
        <taxon>Bacteria</taxon>
        <taxon>Pseudomonadati</taxon>
        <taxon>Pseudomonadota</taxon>
        <taxon>Alphaproteobacteria</taxon>
        <taxon>Hyphomicrobiales</taxon>
        <taxon>Nitrobacteraceae</taxon>
        <taxon>Bradyrhizobium</taxon>
    </lineage>
</organism>
<proteinExistence type="predicted"/>
<protein>
    <recommendedName>
        <fullName evidence="4">KfrA N-terminal DNA-binding domain-containing protein</fullName>
    </recommendedName>
</protein>
<sequence>MRDIRDDLRERLAAIQTAFNAATEEHENQMIALQAGYRQKADALERERQAVLQLLKIEEARATSSGPSIARHPALPLSEFIITKLHTIGPMTKEQIRAEVDRAGYLEGEATGRTFHLTLMNISGAGGRISKLPDNRYIAQSRSDATLFSPSHPERHLMA</sequence>
<name>A0ABY3R4A7_9BRAD</name>
<dbReference type="Proteomes" id="UP001431010">
    <property type="component" value="Chromosome"/>
</dbReference>
<accession>A0ABY3R4A7</accession>
<keyword evidence="1" id="KW-0175">Coiled coil</keyword>
<reference evidence="2" key="1">
    <citation type="journal article" date="2024" name="Antonie Van Leeuwenhoek">
        <title>Bradyrhizobium ontarionense sp. nov., a novel bacterial symbiont isolated from Aeschynomene indica (Indian jointvetch), harbours photosynthesis, nitrogen fixation and nitrous oxide (N2O) reductase genes.</title>
        <authorList>
            <person name="Bromfield E.S.P."/>
            <person name="Cloutier S."/>
        </authorList>
    </citation>
    <scope>NUCLEOTIDE SEQUENCE</scope>
    <source>
        <strain evidence="2">A19</strain>
    </source>
</reference>
<dbReference type="RefSeq" id="WP_231317937.1">
    <property type="nucleotide sequence ID" value="NZ_CP088156.1"/>
</dbReference>
<keyword evidence="3" id="KW-1185">Reference proteome</keyword>
<dbReference type="EMBL" id="CP088156">
    <property type="protein sequence ID" value="UFZ02146.1"/>
    <property type="molecule type" value="Genomic_DNA"/>
</dbReference>
<feature type="coiled-coil region" evidence="1">
    <location>
        <begin position="5"/>
        <end position="61"/>
    </location>
</feature>
<evidence type="ECO:0000313" key="2">
    <source>
        <dbReference type="EMBL" id="UFZ02146.1"/>
    </source>
</evidence>
<evidence type="ECO:0008006" key="4">
    <source>
        <dbReference type="Google" id="ProtNLM"/>
    </source>
</evidence>